<dbReference type="AlphaFoldDB" id="A0A9P4NNE6"/>
<reference evidence="2" key="1">
    <citation type="journal article" date="2020" name="Stud. Mycol.">
        <title>101 Dothideomycetes genomes: a test case for predicting lifestyles and emergence of pathogens.</title>
        <authorList>
            <person name="Haridas S."/>
            <person name="Albert R."/>
            <person name="Binder M."/>
            <person name="Bloem J."/>
            <person name="Labutti K."/>
            <person name="Salamov A."/>
            <person name="Andreopoulos B."/>
            <person name="Baker S."/>
            <person name="Barry K."/>
            <person name="Bills G."/>
            <person name="Bluhm B."/>
            <person name="Cannon C."/>
            <person name="Castanera R."/>
            <person name="Culley D."/>
            <person name="Daum C."/>
            <person name="Ezra D."/>
            <person name="Gonzalez J."/>
            <person name="Henrissat B."/>
            <person name="Kuo A."/>
            <person name="Liang C."/>
            <person name="Lipzen A."/>
            <person name="Lutzoni F."/>
            <person name="Magnuson J."/>
            <person name="Mondo S."/>
            <person name="Nolan M."/>
            <person name="Ohm R."/>
            <person name="Pangilinan J."/>
            <person name="Park H.-J."/>
            <person name="Ramirez L."/>
            <person name="Alfaro M."/>
            <person name="Sun H."/>
            <person name="Tritt A."/>
            <person name="Yoshinaga Y."/>
            <person name="Zwiers L.-H."/>
            <person name="Turgeon B."/>
            <person name="Goodwin S."/>
            <person name="Spatafora J."/>
            <person name="Crous P."/>
            <person name="Grigoriev I."/>
        </authorList>
    </citation>
    <scope>NUCLEOTIDE SEQUENCE</scope>
    <source>
        <strain evidence="2">CBS 130266</strain>
    </source>
</reference>
<sequence length="211" mass="23721">MDIPKSTGNRVPKWLDGVPTPEPLDPIPEVTQWTPLADCELPNPRCPTTSNVAPVQSVFLFHVSNNGHKWYCPQYPANKPFSQRYVAEGTSHKQVPLDQHKQDAAKMVAIIDDAIACLTSKDNQAADERQAPAKTLDQPPKTNWWKRPYTTLGLHGVLPSTATPHTPQLTLAKMRLKALENPYVLTTVNDRINRWRMQVEELESDEPEAIT</sequence>
<gene>
    <name evidence="2" type="ORF">EJ08DRAFT_735731</name>
</gene>
<keyword evidence="3" id="KW-1185">Reference proteome</keyword>
<evidence type="ECO:0000313" key="2">
    <source>
        <dbReference type="EMBL" id="KAF2428350.1"/>
    </source>
</evidence>
<proteinExistence type="predicted"/>
<dbReference type="Proteomes" id="UP000800235">
    <property type="component" value="Unassembled WGS sequence"/>
</dbReference>
<protein>
    <submittedName>
        <fullName evidence="2">Uncharacterized protein</fullName>
    </submittedName>
</protein>
<dbReference type="EMBL" id="MU007055">
    <property type="protein sequence ID" value="KAF2428350.1"/>
    <property type="molecule type" value="Genomic_DNA"/>
</dbReference>
<feature type="region of interest" description="Disordered" evidence="1">
    <location>
        <begin position="1"/>
        <end position="23"/>
    </location>
</feature>
<evidence type="ECO:0000256" key="1">
    <source>
        <dbReference type="SAM" id="MobiDB-lite"/>
    </source>
</evidence>
<evidence type="ECO:0000313" key="3">
    <source>
        <dbReference type="Proteomes" id="UP000800235"/>
    </source>
</evidence>
<accession>A0A9P4NNE6</accession>
<organism evidence="2 3">
    <name type="scientific">Tothia fuscella</name>
    <dbReference type="NCBI Taxonomy" id="1048955"/>
    <lineage>
        <taxon>Eukaryota</taxon>
        <taxon>Fungi</taxon>
        <taxon>Dikarya</taxon>
        <taxon>Ascomycota</taxon>
        <taxon>Pezizomycotina</taxon>
        <taxon>Dothideomycetes</taxon>
        <taxon>Pleosporomycetidae</taxon>
        <taxon>Venturiales</taxon>
        <taxon>Cylindrosympodiaceae</taxon>
        <taxon>Tothia</taxon>
    </lineage>
</organism>
<comment type="caution">
    <text evidence="2">The sequence shown here is derived from an EMBL/GenBank/DDBJ whole genome shotgun (WGS) entry which is preliminary data.</text>
</comment>
<name>A0A9P4NNE6_9PEZI</name>